<dbReference type="Gene3D" id="1.20.1090.10">
    <property type="entry name" value="Dehydroquinate synthase-like - alpha domain"/>
    <property type="match status" value="1"/>
</dbReference>
<sequence>MAQETYRKAFSGGEPQEFATYISYGLAYPEACVKHVSETFHALRVYILASGSLSRNTDAVDRLINTLNQGLGKRTVVGVKNGIRPHTYFSDVLDIINKARDCNADCLITLGAGSLTDAAKVVSLALANNVTNLDELDTLHWDKPTYRKTLQPAKVPIICIPTSLSAGEYTSHGGATDDRTHHKYPFAHPSIGPRLVILDSQLSKTTPQRIWLSTGIRAVDHCVEAICSIKATTKGDQAAENGLRKLLPGLLKTKEEPELLEPRLQCQLGAVDAISAVLQGIPMGASHGIGHQLGPLGVGHGETSCIMLPAVSKWNKPVNSTQQQKVLDILWEEPSVKHVLEKWHLEQGKNDLGDALDVVFRELGMPRSLKDVGVGGDKLDALASGSLQDRWCKTNPAPLKMKEQVMEILQLVIGDQ</sequence>
<dbReference type="Proteomes" id="UP001166286">
    <property type="component" value="Unassembled WGS sequence"/>
</dbReference>
<accession>A0AA39R4Y3</accession>
<dbReference type="GO" id="GO:0005739">
    <property type="term" value="C:mitochondrion"/>
    <property type="evidence" value="ECO:0007669"/>
    <property type="project" value="TreeGrafter"/>
</dbReference>
<gene>
    <name evidence="4" type="ORF">JMJ35_002332</name>
</gene>
<keyword evidence="5" id="KW-1185">Reference proteome</keyword>
<feature type="domain" description="Alcohol dehydrogenase iron-type/glycerol dehydrogenase GldA" evidence="2">
    <location>
        <begin position="31"/>
        <end position="199"/>
    </location>
</feature>
<keyword evidence="1" id="KW-0560">Oxidoreductase</keyword>
<evidence type="ECO:0000259" key="2">
    <source>
        <dbReference type="Pfam" id="PF00465"/>
    </source>
</evidence>
<protein>
    <recommendedName>
        <fullName evidence="6">Alcohol dehydrogenase iron-type/glycerol dehydrogenase GldA domain-containing protein</fullName>
    </recommendedName>
</protein>
<evidence type="ECO:0000259" key="3">
    <source>
        <dbReference type="Pfam" id="PF25137"/>
    </source>
</evidence>
<dbReference type="PANTHER" id="PTHR11496:SF107">
    <property type="entry name" value="ALCOHOL DEHYDROGENASE, PUTATIVE (AFU_ORTHOLOGUE AFUA_1G06800)-RELATED"/>
    <property type="match status" value="1"/>
</dbReference>
<name>A0AA39R4Y3_9LECA</name>
<evidence type="ECO:0000313" key="5">
    <source>
        <dbReference type="Proteomes" id="UP001166286"/>
    </source>
</evidence>
<dbReference type="CDD" id="cd08192">
    <property type="entry name" value="MAR-like"/>
    <property type="match status" value="1"/>
</dbReference>
<comment type="caution">
    <text evidence="4">The sequence shown here is derived from an EMBL/GenBank/DDBJ whole genome shotgun (WGS) entry which is preliminary data.</text>
</comment>
<dbReference type="GO" id="GO:0004022">
    <property type="term" value="F:alcohol dehydrogenase (NAD+) activity"/>
    <property type="evidence" value="ECO:0007669"/>
    <property type="project" value="TreeGrafter"/>
</dbReference>
<dbReference type="GO" id="GO:0046872">
    <property type="term" value="F:metal ion binding"/>
    <property type="evidence" value="ECO:0007669"/>
    <property type="project" value="InterPro"/>
</dbReference>
<feature type="domain" description="Fe-containing alcohol dehydrogenase-like C-terminal" evidence="3">
    <location>
        <begin position="213"/>
        <end position="410"/>
    </location>
</feature>
<dbReference type="InterPro" id="IPR001670">
    <property type="entry name" value="ADH_Fe/GldA"/>
</dbReference>
<dbReference type="SUPFAM" id="SSF56796">
    <property type="entry name" value="Dehydroquinate synthase-like"/>
    <property type="match status" value="1"/>
</dbReference>
<dbReference type="EMBL" id="JAFEKC020000004">
    <property type="protein sequence ID" value="KAK0514953.1"/>
    <property type="molecule type" value="Genomic_DNA"/>
</dbReference>
<proteinExistence type="predicted"/>
<dbReference type="InterPro" id="IPR056798">
    <property type="entry name" value="ADH_Fe_C"/>
</dbReference>
<dbReference type="Pfam" id="PF25137">
    <property type="entry name" value="ADH_Fe_C"/>
    <property type="match status" value="1"/>
</dbReference>
<evidence type="ECO:0000313" key="4">
    <source>
        <dbReference type="EMBL" id="KAK0514953.1"/>
    </source>
</evidence>
<organism evidence="4 5">
    <name type="scientific">Cladonia borealis</name>
    <dbReference type="NCBI Taxonomy" id="184061"/>
    <lineage>
        <taxon>Eukaryota</taxon>
        <taxon>Fungi</taxon>
        <taxon>Dikarya</taxon>
        <taxon>Ascomycota</taxon>
        <taxon>Pezizomycotina</taxon>
        <taxon>Lecanoromycetes</taxon>
        <taxon>OSLEUM clade</taxon>
        <taxon>Lecanoromycetidae</taxon>
        <taxon>Lecanorales</taxon>
        <taxon>Lecanorineae</taxon>
        <taxon>Cladoniaceae</taxon>
        <taxon>Cladonia</taxon>
    </lineage>
</organism>
<evidence type="ECO:0008006" key="6">
    <source>
        <dbReference type="Google" id="ProtNLM"/>
    </source>
</evidence>
<dbReference type="PANTHER" id="PTHR11496">
    <property type="entry name" value="ALCOHOL DEHYDROGENASE"/>
    <property type="match status" value="1"/>
</dbReference>
<reference evidence="4" key="1">
    <citation type="submission" date="2023-03" db="EMBL/GenBank/DDBJ databases">
        <title>Complete genome of Cladonia borealis.</title>
        <authorList>
            <person name="Park H."/>
        </authorList>
    </citation>
    <scope>NUCLEOTIDE SEQUENCE</scope>
    <source>
        <strain evidence="4">ANT050790</strain>
    </source>
</reference>
<dbReference type="InterPro" id="IPR039697">
    <property type="entry name" value="Alcohol_dehydrogenase_Fe"/>
</dbReference>
<dbReference type="Gene3D" id="3.40.50.1970">
    <property type="match status" value="1"/>
</dbReference>
<dbReference type="Pfam" id="PF00465">
    <property type="entry name" value="Fe-ADH"/>
    <property type="match status" value="1"/>
</dbReference>
<dbReference type="AlphaFoldDB" id="A0AA39R4Y3"/>
<evidence type="ECO:0000256" key="1">
    <source>
        <dbReference type="ARBA" id="ARBA00023002"/>
    </source>
</evidence>